<dbReference type="Pfam" id="PF08837">
    <property type="entry name" value="DUF1810"/>
    <property type="match status" value="1"/>
</dbReference>
<evidence type="ECO:0000313" key="2">
    <source>
        <dbReference type="Proteomes" id="UP000318733"/>
    </source>
</evidence>
<dbReference type="InterPro" id="IPR014937">
    <property type="entry name" value="DUF1810"/>
</dbReference>
<dbReference type="Proteomes" id="UP000318733">
    <property type="component" value="Unassembled WGS sequence"/>
</dbReference>
<dbReference type="AlphaFoldDB" id="A0A556MGD2"/>
<dbReference type="EMBL" id="VLPK01000004">
    <property type="protein sequence ID" value="TSJ38940.1"/>
    <property type="molecule type" value="Genomic_DNA"/>
</dbReference>
<dbReference type="PIRSF" id="PIRSF008546">
    <property type="entry name" value="UCP008546"/>
    <property type="match status" value="1"/>
</dbReference>
<proteinExistence type="predicted"/>
<dbReference type="OrthoDB" id="9801870at2"/>
<name>A0A556MGD2_9SPHI</name>
<keyword evidence="2" id="KW-1185">Reference proteome</keyword>
<dbReference type="Gene3D" id="1.25.40.380">
    <property type="entry name" value="Protein of unknown function DUF1810"/>
    <property type="match status" value="1"/>
</dbReference>
<gene>
    <name evidence="1" type="ORF">FO440_20485</name>
</gene>
<sequence length="139" mass="15944">MNDLQRFIDAQEADFATALAEIKNGRKHSHWMWYIFPQLQGLGFSETSKYYGINDLDEAEAYINHPVLGQRLIEICLELLRLKSDDANEIFGNPDDRKLRSSMTLFAALPDAYPVFQSVLDKFFKGEPDDKTLRLIGEA</sequence>
<reference evidence="1 2" key="1">
    <citation type="submission" date="2019-07" db="EMBL/GenBank/DDBJ databases">
        <authorList>
            <person name="Huq M.A."/>
        </authorList>
    </citation>
    <scope>NUCLEOTIDE SEQUENCE [LARGE SCALE GENOMIC DNA]</scope>
    <source>
        <strain evidence="1 2">MAH-19</strain>
    </source>
</reference>
<evidence type="ECO:0000313" key="1">
    <source>
        <dbReference type="EMBL" id="TSJ38940.1"/>
    </source>
</evidence>
<dbReference type="SUPFAM" id="SSF140736">
    <property type="entry name" value="Rv1873-like"/>
    <property type="match status" value="1"/>
</dbReference>
<comment type="caution">
    <text evidence="1">The sequence shown here is derived from an EMBL/GenBank/DDBJ whole genome shotgun (WGS) entry which is preliminary data.</text>
</comment>
<accession>A0A556MGD2</accession>
<dbReference type="InterPro" id="IPR036287">
    <property type="entry name" value="Rv1873-like_sf"/>
</dbReference>
<protein>
    <submittedName>
        <fullName evidence="1">DUF1810 domain-containing protein</fullName>
    </submittedName>
</protein>
<organism evidence="1 2">
    <name type="scientific">Mucilaginibacter corticis</name>
    <dbReference type="NCBI Taxonomy" id="2597670"/>
    <lineage>
        <taxon>Bacteria</taxon>
        <taxon>Pseudomonadati</taxon>
        <taxon>Bacteroidota</taxon>
        <taxon>Sphingobacteriia</taxon>
        <taxon>Sphingobacteriales</taxon>
        <taxon>Sphingobacteriaceae</taxon>
        <taxon>Mucilaginibacter</taxon>
    </lineage>
</organism>